<name>A0A3S5AHB3_9PLAT</name>
<dbReference type="EMBL" id="CAAALY010045625">
    <property type="protein sequence ID" value="VEL20269.1"/>
    <property type="molecule type" value="Genomic_DNA"/>
</dbReference>
<keyword evidence="3" id="KW-1185">Reference proteome</keyword>
<reference evidence="2" key="1">
    <citation type="submission" date="2018-11" db="EMBL/GenBank/DDBJ databases">
        <authorList>
            <consortium name="Pathogen Informatics"/>
        </authorList>
    </citation>
    <scope>NUCLEOTIDE SEQUENCE</scope>
</reference>
<proteinExistence type="predicted"/>
<evidence type="ECO:0000256" key="1">
    <source>
        <dbReference type="SAM" id="MobiDB-lite"/>
    </source>
</evidence>
<protein>
    <submittedName>
        <fullName evidence="2">Uncharacterized protein</fullName>
    </submittedName>
</protein>
<gene>
    <name evidence="2" type="ORF">PXEA_LOCUS13709</name>
</gene>
<organism evidence="2 3">
    <name type="scientific">Protopolystoma xenopodis</name>
    <dbReference type="NCBI Taxonomy" id="117903"/>
    <lineage>
        <taxon>Eukaryota</taxon>
        <taxon>Metazoa</taxon>
        <taxon>Spiralia</taxon>
        <taxon>Lophotrochozoa</taxon>
        <taxon>Platyhelminthes</taxon>
        <taxon>Monogenea</taxon>
        <taxon>Polyopisthocotylea</taxon>
        <taxon>Polystomatidea</taxon>
        <taxon>Polystomatidae</taxon>
        <taxon>Protopolystoma</taxon>
    </lineage>
</organism>
<evidence type="ECO:0000313" key="2">
    <source>
        <dbReference type="EMBL" id="VEL20269.1"/>
    </source>
</evidence>
<evidence type="ECO:0000313" key="3">
    <source>
        <dbReference type="Proteomes" id="UP000784294"/>
    </source>
</evidence>
<feature type="region of interest" description="Disordered" evidence="1">
    <location>
        <begin position="71"/>
        <end position="93"/>
    </location>
</feature>
<sequence>MHDVTCLLPFPLAKHAIACNWVEIFPDPCRPISWFYPVRDEGSAELGTWLLRAGLRLGESWFPVDWANPDEKISKPRPRGNIHGCAQSTEARQ</sequence>
<comment type="caution">
    <text evidence="2">The sequence shown here is derived from an EMBL/GenBank/DDBJ whole genome shotgun (WGS) entry which is preliminary data.</text>
</comment>
<dbReference type="Proteomes" id="UP000784294">
    <property type="component" value="Unassembled WGS sequence"/>
</dbReference>
<dbReference type="AlphaFoldDB" id="A0A3S5AHB3"/>
<accession>A0A3S5AHB3</accession>